<gene>
    <name evidence="1" type="ORF">CcaverHIS019_0501090</name>
</gene>
<dbReference type="KEGG" id="ccac:CcaHIS019_0501090"/>
<evidence type="ECO:0000313" key="2">
    <source>
        <dbReference type="Proteomes" id="UP001233271"/>
    </source>
</evidence>
<evidence type="ECO:0000313" key="1">
    <source>
        <dbReference type="EMBL" id="BEI92481.1"/>
    </source>
</evidence>
<reference evidence="1" key="1">
    <citation type="journal article" date="2023" name="BMC Genomics">
        <title>Chromosome-level genome assemblies of Cutaneotrichosporon spp. (Trichosporonales, Basidiomycota) reveal imbalanced evolution between nucleotide sequences and chromosome synteny.</title>
        <authorList>
            <person name="Kobayashi Y."/>
            <person name="Kayamori A."/>
            <person name="Aoki K."/>
            <person name="Shiwa Y."/>
            <person name="Matsutani M."/>
            <person name="Fujita N."/>
            <person name="Sugita T."/>
            <person name="Iwasaki W."/>
            <person name="Tanaka N."/>
            <person name="Takashima M."/>
        </authorList>
    </citation>
    <scope>NUCLEOTIDE SEQUENCE</scope>
    <source>
        <strain evidence="1">HIS019</strain>
    </source>
</reference>
<dbReference type="AlphaFoldDB" id="A0AA48L5Q3"/>
<organism evidence="1 2">
    <name type="scientific">Cutaneotrichosporon cavernicola</name>
    <dbReference type="NCBI Taxonomy" id="279322"/>
    <lineage>
        <taxon>Eukaryota</taxon>
        <taxon>Fungi</taxon>
        <taxon>Dikarya</taxon>
        <taxon>Basidiomycota</taxon>
        <taxon>Agaricomycotina</taxon>
        <taxon>Tremellomycetes</taxon>
        <taxon>Trichosporonales</taxon>
        <taxon>Trichosporonaceae</taxon>
        <taxon>Cutaneotrichosporon</taxon>
    </lineage>
</organism>
<protein>
    <submittedName>
        <fullName evidence="1">Uncharacterized protein</fullName>
    </submittedName>
</protein>
<dbReference type="EMBL" id="AP028216">
    <property type="protein sequence ID" value="BEI92481.1"/>
    <property type="molecule type" value="Genomic_DNA"/>
</dbReference>
<sequence length="152" mass="16872">MAFKFSPHFNTWVPNQTLPSLYAVPLKLDEFGSARLCGAFTLPSRIHHPPPLTPPSLTSTAISVHIYPPLHRATRVARSEITIPTLRRVRIASGCCSHTHPSFLQVAHSWEGRRAQPLFEHRDCSATLGAALGVRSPEPRDLVTTAYLRFVS</sequence>
<proteinExistence type="predicted"/>
<name>A0AA48L5Q3_9TREE</name>
<dbReference type="Proteomes" id="UP001233271">
    <property type="component" value="Chromosome 5"/>
</dbReference>
<dbReference type="GeneID" id="85496351"/>
<dbReference type="RefSeq" id="XP_060457746.1">
    <property type="nucleotide sequence ID" value="XM_060601231.1"/>
</dbReference>
<keyword evidence="2" id="KW-1185">Reference proteome</keyword>
<accession>A0AA48L5Q3</accession>